<dbReference type="Proteomes" id="UP000240883">
    <property type="component" value="Unassembled WGS sequence"/>
</dbReference>
<dbReference type="InterPro" id="IPR000073">
    <property type="entry name" value="AB_hydrolase_1"/>
</dbReference>
<dbReference type="GO" id="GO:0016787">
    <property type="term" value="F:hydrolase activity"/>
    <property type="evidence" value="ECO:0007669"/>
    <property type="project" value="UniProtKB-KW"/>
</dbReference>
<keyword evidence="2" id="KW-0378">Hydrolase</keyword>
<evidence type="ECO:0000259" key="1">
    <source>
        <dbReference type="Pfam" id="PF00561"/>
    </source>
</evidence>
<organism evidence="2 3">
    <name type="scientific">Corynespora cassiicola Philippines</name>
    <dbReference type="NCBI Taxonomy" id="1448308"/>
    <lineage>
        <taxon>Eukaryota</taxon>
        <taxon>Fungi</taxon>
        <taxon>Dikarya</taxon>
        <taxon>Ascomycota</taxon>
        <taxon>Pezizomycotina</taxon>
        <taxon>Dothideomycetes</taxon>
        <taxon>Pleosporomycetidae</taxon>
        <taxon>Pleosporales</taxon>
        <taxon>Corynesporascaceae</taxon>
        <taxon>Corynespora</taxon>
    </lineage>
</organism>
<dbReference type="OrthoDB" id="8119704at2759"/>
<dbReference type="Pfam" id="PF00561">
    <property type="entry name" value="Abhydrolase_1"/>
    <property type="match status" value="1"/>
</dbReference>
<dbReference type="PANTHER" id="PTHR43433:SF10">
    <property type="entry name" value="AB HYDROLASE-1 DOMAIN-CONTAINING PROTEIN"/>
    <property type="match status" value="1"/>
</dbReference>
<dbReference type="PRINTS" id="PR00111">
    <property type="entry name" value="ABHYDROLASE"/>
</dbReference>
<dbReference type="InterPro" id="IPR029058">
    <property type="entry name" value="AB_hydrolase_fold"/>
</dbReference>
<dbReference type="SUPFAM" id="SSF53474">
    <property type="entry name" value="alpha/beta-Hydrolases"/>
    <property type="match status" value="1"/>
</dbReference>
<feature type="domain" description="AB hydrolase-1" evidence="1">
    <location>
        <begin position="30"/>
        <end position="259"/>
    </location>
</feature>
<reference evidence="2 3" key="1">
    <citation type="journal article" date="2018" name="Front. Microbiol.">
        <title>Genome-Wide Analysis of Corynespora cassiicola Leaf Fall Disease Putative Effectors.</title>
        <authorList>
            <person name="Lopez D."/>
            <person name="Ribeiro S."/>
            <person name="Label P."/>
            <person name="Fumanal B."/>
            <person name="Venisse J.S."/>
            <person name="Kohler A."/>
            <person name="de Oliveira R.R."/>
            <person name="Labutti K."/>
            <person name="Lipzen A."/>
            <person name="Lail K."/>
            <person name="Bauer D."/>
            <person name="Ohm R.A."/>
            <person name="Barry K.W."/>
            <person name="Spatafora J."/>
            <person name="Grigoriev I.V."/>
            <person name="Martin F.M."/>
            <person name="Pujade-Renaud V."/>
        </authorList>
    </citation>
    <scope>NUCLEOTIDE SEQUENCE [LARGE SCALE GENOMIC DNA]</scope>
    <source>
        <strain evidence="2 3">Philippines</strain>
    </source>
</reference>
<dbReference type="PANTHER" id="PTHR43433">
    <property type="entry name" value="HYDROLASE, ALPHA/BETA FOLD FAMILY PROTEIN"/>
    <property type="match status" value="1"/>
</dbReference>
<dbReference type="STRING" id="1448308.A0A2T2P5R5"/>
<keyword evidence="3" id="KW-1185">Reference proteome</keyword>
<evidence type="ECO:0000313" key="2">
    <source>
        <dbReference type="EMBL" id="PSN73067.1"/>
    </source>
</evidence>
<sequence length="278" mass="30320">MFAQNVSTQFATVGGDRLAYRRLGKLGIPLIFLTHFRGTMDLVDPLLINSIAETRQVILLDNAGVGHSEGTIQSTLHESGSTVVDFLTTIGVPKVDILGFSMGGMIAQSIAVNHPQVVNKLVLAGTQSSYSEGMVSADPQIFEIAGGVSPTEEDMLHLFFYPSNTSRALGHAWWERTQERNVSGEERTTFVNQAGAQLQNEASANFTSDLGFFDQLKKVDMPVLITNGIVDIMTPTPNSYLMQSQLPNAQLHIYPDAGHGHLYQVPQVFAKLLELFLG</sequence>
<accession>A0A2T2P5R5</accession>
<dbReference type="AlphaFoldDB" id="A0A2T2P5R5"/>
<dbReference type="InterPro" id="IPR050471">
    <property type="entry name" value="AB_hydrolase"/>
</dbReference>
<name>A0A2T2P5R5_CORCC</name>
<evidence type="ECO:0000313" key="3">
    <source>
        <dbReference type="Proteomes" id="UP000240883"/>
    </source>
</evidence>
<protein>
    <submittedName>
        <fullName evidence="2">Alpha/beta-hydrolase</fullName>
    </submittedName>
</protein>
<proteinExistence type="predicted"/>
<dbReference type="Gene3D" id="3.40.50.1820">
    <property type="entry name" value="alpha/beta hydrolase"/>
    <property type="match status" value="1"/>
</dbReference>
<dbReference type="EMBL" id="KZ678129">
    <property type="protein sequence ID" value="PSN73067.1"/>
    <property type="molecule type" value="Genomic_DNA"/>
</dbReference>
<gene>
    <name evidence="2" type="ORF">BS50DRAFT_177767</name>
</gene>